<keyword evidence="6 8" id="KW-0012">Acyltransferase</keyword>
<dbReference type="EC" id="2.3.1.234" evidence="8"/>
<sequence>MSADRPTSTPDESTVVLGIETSCDETAAAIVMGGNDVVSSVVSSQIEIHADFGGVVPEIASRAHLEALNPVIARAIVEAGIDEQRIDAVACTHGPGLIGALLVGVSAAKSLALAWDVPYVGVNHLEAHLYSAFLEDPTLEFPMVVLLVSGGHTMLIEMQDHGRYRLLGQTIDDAAGEAFDKVARFLDLGYPGGPAIDAEALNGDPDAIRFPRALSDDPDNLDFSFSGLKTAVMNYVRKHPDVSSADVAASFQMAVVDVLVTKARRAAQVTGAKGIVLGGGVAANSLLREELLGACAKDGVRGFLPSRSMCTDNAAMIAAAGWYRLASDGPTDLADGAHPNLKLPLIRFDDADGGVADRAR</sequence>
<protein>
    <recommendedName>
        <fullName evidence="8">tRNA N6-adenosine threonylcarbamoyltransferase</fullName>
        <ecNumber evidence="8">2.3.1.234</ecNumber>
    </recommendedName>
    <alternativeName>
        <fullName evidence="8">N6-L-threonylcarbamoyladenine synthase</fullName>
        <shortName evidence="8">t(6)A synthase</shortName>
    </alternativeName>
    <alternativeName>
        <fullName evidence="8">t(6)A37 threonylcarbamoyladenosine biosynthesis protein TsaD</fullName>
    </alternativeName>
    <alternativeName>
        <fullName evidence="8">tRNA threonylcarbamoyladenosine biosynthesis protein TsaD</fullName>
    </alternativeName>
</protein>
<evidence type="ECO:0000256" key="4">
    <source>
        <dbReference type="ARBA" id="ARBA00022723"/>
    </source>
</evidence>
<accession>A0A4V3EJC7</accession>
<dbReference type="GO" id="GO:0002949">
    <property type="term" value="P:tRNA threonylcarbamoyladenosine modification"/>
    <property type="evidence" value="ECO:0007669"/>
    <property type="project" value="UniProtKB-UniRule"/>
</dbReference>
<evidence type="ECO:0000259" key="9">
    <source>
        <dbReference type="Pfam" id="PF00814"/>
    </source>
</evidence>
<dbReference type="RefSeq" id="WP_133870071.1">
    <property type="nucleotide sequence ID" value="NZ_SOAU01000001.1"/>
</dbReference>
<dbReference type="AlphaFoldDB" id="A0A4V3EJC7"/>
<feature type="binding site" evidence="8">
    <location>
        <position position="128"/>
    </location>
    <ligand>
        <name>Fe cation</name>
        <dbReference type="ChEBI" id="CHEBI:24875"/>
    </ligand>
</feature>
<evidence type="ECO:0000256" key="5">
    <source>
        <dbReference type="ARBA" id="ARBA00023004"/>
    </source>
</evidence>
<dbReference type="SUPFAM" id="SSF53067">
    <property type="entry name" value="Actin-like ATPase domain"/>
    <property type="match status" value="2"/>
</dbReference>
<reference evidence="10 11" key="1">
    <citation type="submission" date="2019-03" db="EMBL/GenBank/DDBJ databases">
        <title>Sequencing the genomes of 1000 actinobacteria strains.</title>
        <authorList>
            <person name="Klenk H.-P."/>
        </authorList>
    </citation>
    <scope>NUCLEOTIDE SEQUENCE [LARGE SCALE GENOMIC DNA]</scope>
    <source>
        <strain evidence="10 11">DSM 18936</strain>
    </source>
</reference>
<evidence type="ECO:0000256" key="8">
    <source>
        <dbReference type="HAMAP-Rule" id="MF_01445"/>
    </source>
</evidence>
<keyword evidence="1 8" id="KW-0963">Cytoplasm</keyword>
<dbReference type="GO" id="GO:0005737">
    <property type="term" value="C:cytoplasm"/>
    <property type="evidence" value="ECO:0007669"/>
    <property type="project" value="UniProtKB-SubCell"/>
</dbReference>
<dbReference type="PROSITE" id="PS01016">
    <property type="entry name" value="GLYCOPROTEASE"/>
    <property type="match status" value="1"/>
</dbReference>
<dbReference type="GO" id="GO:0061711">
    <property type="term" value="F:tRNA N(6)-L-threonylcarbamoyladenine synthase activity"/>
    <property type="evidence" value="ECO:0007669"/>
    <property type="project" value="UniProtKB-EC"/>
</dbReference>
<keyword evidence="5 8" id="KW-0408">Iron</keyword>
<evidence type="ECO:0000256" key="3">
    <source>
        <dbReference type="ARBA" id="ARBA00022694"/>
    </source>
</evidence>
<evidence type="ECO:0000256" key="2">
    <source>
        <dbReference type="ARBA" id="ARBA00022679"/>
    </source>
</evidence>
<dbReference type="InterPro" id="IPR017860">
    <property type="entry name" value="Peptidase_M22_CS"/>
</dbReference>
<dbReference type="InterPro" id="IPR000905">
    <property type="entry name" value="Gcp-like_dom"/>
</dbReference>
<gene>
    <name evidence="8" type="primary">tsaD</name>
    <name evidence="10" type="ORF">BDK89_3421</name>
</gene>
<feature type="binding site" evidence="8">
    <location>
        <begin position="147"/>
        <end position="151"/>
    </location>
    <ligand>
        <name>substrate</name>
    </ligand>
</feature>
<comment type="function">
    <text evidence="8">Required for the formation of a threonylcarbamoyl group on adenosine at position 37 (t(6)A37) in tRNAs that read codons beginning with adenine. Is involved in the transfer of the threonylcarbamoyl moiety of threonylcarbamoyl-AMP (TC-AMP) to the N6 group of A37, together with TsaE and TsaB. TsaD likely plays a direct catalytic role in this reaction.</text>
</comment>
<proteinExistence type="inferred from homology"/>
<evidence type="ECO:0000313" key="11">
    <source>
        <dbReference type="Proteomes" id="UP000294558"/>
    </source>
</evidence>
<feature type="domain" description="Gcp-like" evidence="9">
    <location>
        <begin position="37"/>
        <end position="318"/>
    </location>
</feature>
<dbReference type="InterPro" id="IPR022450">
    <property type="entry name" value="TsaD"/>
</dbReference>
<dbReference type="OrthoDB" id="9806197at2"/>
<dbReference type="NCBIfam" id="TIGR00329">
    <property type="entry name" value="gcp_kae1"/>
    <property type="match status" value="1"/>
</dbReference>
<dbReference type="PRINTS" id="PR00789">
    <property type="entry name" value="OSIALOPTASE"/>
</dbReference>
<comment type="caution">
    <text evidence="10">The sequence shown here is derived from an EMBL/GenBank/DDBJ whole genome shotgun (WGS) entry which is preliminary data.</text>
</comment>
<organism evidence="10 11">
    <name type="scientific">Ilumatobacter fluminis</name>
    <dbReference type="NCBI Taxonomy" id="467091"/>
    <lineage>
        <taxon>Bacteria</taxon>
        <taxon>Bacillati</taxon>
        <taxon>Actinomycetota</taxon>
        <taxon>Acidimicrobiia</taxon>
        <taxon>Acidimicrobiales</taxon>
        <taxon>Ilumatobacteraceae</taxon>
        <taxon>Ilumatobacter</taxon>
    </lineage>
</organism>
<dbReference type="HAMAP" id="MF_01445">
    <property type="entry name" value="TsaD"/>
    <property type="match status" value="1"/>
</dbReference>
<keyword evidence="4 8" id="KW-0479">Metal-binding</keyword>
<dbReference type="PANTHER" id="PTHR11735:SF6">
    <property type="entry name" value="TRNA N6-ADENOSINE THREONYLCARBAMOYLTRANSFERASE, MITOCHONDRIAL"/>
    <property type="match status" value="1"/>
</dbReference>
<feature type="binding site" evidence="8">
    <location>
        <position position="193"/>
    </location>
    <ligand>
        <name>substrate</name>
    </ligand>
</feature>
<feature type="binding site" evidence="8">
    <location>
        <position position="312"/>
    </location>
    <ligand>
        <name>Fe cation</name>
        <dbReference type="ChEBI" id="CHEBI:24875"/>
    </ligand>
</feature>
<keyword evidence="2 8" id="KW-0808">Transferase</keyword>
<comment type="subcellular location">
    <subcellularLocation>
        <location evidence="8">Cytoplasm</location>
    </subcellularLocation>
</comment>
<dbReference type="InterPro" id="IPR043129">
    <property type="entry name" value="ATPase_NBD"/>
</dbReference>
<comment type="similarity">
    <text evidence="8">Belongs to the KAE1 / TsaD family.</text>
</comment>
<feature type="binding site" evidence="8">
    <location>
        <position position="284"/>
    </location>
    <ligand>
        <name>substrate</name>
    </ligand>
</feature>
<dbReference type="PANTHER" id="PTHR11735">
    <property type="entry name" value="TRNA N6-ADENOSINE THREONYLCARBAMOYLTRANSFERASE"/>
    <property type="match status" value="1"/>
</dbReference>
<evidence type="ECO:0000313" key="10">
    <source>
        <dbReference type="EMBL" id="TDT17808.1"/>
    </source>
</evidence>
<dbReference type="Proteomes" id="UP000294558">
    <property type="component" value="Unassembled WGS sequence"/>
</dbReference>
<dbReference type="Pfam" id="PF00814">
    <property type="entry name" value="TsaD"/>
    <property type="match status" value="1"/>
</dbReference>
<evidence type="ECO:0000256" key="7">
    <source>
        <dbReference type="ARBA" id="ARBA00048117"/>
    </source>
</evidence>
<keyword evidence="11" id="KW-1185">Reference proteome</keyword>
<dbReference type="GO" id="GO:0005506">
    <property type="term" value="F:iron ion binding"/>
    <property type="evidence" value="ECO:0007669"/>
    <property type="project" value="UniProtKB-UniRule"/>
</dbReference>
<keyword evidence="3 8" id="KW-0819">tRNA processing</keyword>
<comment type="cofactor">
    <cofactor evidence="8">
        <name>Fe(2+)</name>
        <dbReference type="ChEBI" id="CHEBI:29033"/>
    </cofactor>
    <text evidence="8">Binds 1 Fe(2+) ion per subunit.</text>
</comment>
<dbReference type="FunFam" id="3.30.420.40:FF:000040">
    <property type="entry name" value="tRNA N6-adenosine threonylcarbamoyltransferase"/>
    <property type="match status" value="1"/>
</dbReference>
<dbReference type="Gene3D" id="3.30.420.40">
    <property type="match status" value="2"/>
</dbReference>
<evidence type="ECO:0000256" key="1">
    <source>
        <dbReference type="ARBA" id="ARBA00022490"/>
    </source>
</evidence>
<feature type="binding site" evidence="8">
    <location>
        <position position="197"/>
    </location>
    <ligand>
        <name>substrate</name>
    </ligand>
</feature>
<name>A0A4V3EJC7_9ACTN</name>
<comment type="catalytic activity">
    <reaction evidence="7 8">
        <text>L-threonylcarbamoyladenylate + adenosine(37) in tRNA = N(6)-L-threonylcarbamoyladenosine(37) in tRNA + AMP + H(+)</text>
        <dbReference type="Rhea" id="RHEA:37059"/>
        <dbReference type="Rhea" id="RHEA-COMP:10162"/>
        <dbReference type="Rhea" id="RHEA-COMP:10163"/>
        <dbReference type="ChEBI" id="CHEBI:15378"/>
        <dbReference type="ChEBI" id="CHEBI:73682"/>
        <dbReference type="ChEBI" id="CHEBI:74411"/>
        <dbReference type="ChEBI" id="CHEBI:74418"/>
        <dbReference type="ChEBI" id="CHEBI:456215"/>
        <dbReference type="EC" id="2.3.1.234"/>
    </reaction>
</comment>
<feature type="binding site" evidence="8">
    <location>
        <position position="180"/>
    </location>
    <ligand>
        <name>substrate</name>
    </ligand>
</feature>
<dbReference type="EMBL" id="SOAU01000001">
    <property type="protein sequence ID" value="TDT17808.1"/>
    <property type="molecule type" value="Genomic_DNA"/>
</dbReference>
<feature type="binding site" evidence="8">
    <location>
        <position position="124"/>
    </location>
    <ligand>
        <name>Fe cation</name>
        <dbReference type="ChEBI" id="CHEBI:24875"/>
    </ligand>
</feature>
<dbReference type="CDD" id="cd24133">
    <property type="entry name" value="ASKHA_NBD_TsaD_bac"/>
    <property type="match status" value="1"/>
</dbReference>
<dbReference type="NCBIfam" id="TIGR03723">
    <property type="entry name" value="T6A_TsaD_YgjD"/>
    <property type="match status" value="1"/>
</dbReference>
<dbReference type="InterPro" id="IPR017861">
    <property type="entry name" value="KAE1/TsaD"/>
</dbReference>
<evidence type="ECO:0000256" key="6">
    <source>
        <dbReference type="ARBA" id="ARBA00023315"/>
    </source>
</evidence>